<dbReference type="AlphaFoldDB" id="A0A813A8X9"/>
<name>A0A813A8X9_9DINO</name>
<feature type="non-terminal residue" evidence="2">
    <location>
        <position position="1"/>
    </location>
</feature>
<accession>A0A813A8X9</accession>
<feature type="compositionally biased region" description="Acidic residues" evidence="1">
    <location>
        <begin position="226"/>
        <end position="244"/>
    </location>
</feature>
<dbReference type="OrthoDB" id="460475at2759"/>
<dbReference type="EMBL" id="CAJNJA010055246">
    <property type="protein sequence ID" value="CAE7854929.1"/>
    <property type="molecule type" value="Genomic_DNA"/>
</dbReference>
<evidence type="ECO:0000313" key="3">
    <source>
        <dbReference type="Proteomes" id="UP000601435"/>
    </source>
</evidence>
<comment type="caution">
    <text evidence="2">The sequence shown here is derived from an EMBL/GenBank/DDBJ whole genome shotgun (WGS) entry which is preliminary data.</text>
</comment>
<feature type="region of interest" description="Disordered" evidence="1">
    <location>
        <begin position="211"/>
        <end position="244"/>
    </location>
</feature>
<evidence type="ECO:0000313" key="2">
    <source>
        <dbReference type="EMBL" id="CAE7854929.1"/>
    </source>
</evidence>
<proteinExistence type="predicted"/>
<feature type="region of interest" description="Disordered" evidence="1">
    <location>
        <begin position="267"/>
        <end position="289"/>
    </location>
</feature>
<sequence>MLAGFIMASEGVRPANFYPPGELAYDAIAERLTTSRRREDANSTMIREMQSGAFIPCLFNRYDGQAVSALDARWAPEFGNRGEIESSLGATISGLDASIAALSGIPVIHPHIPAAYGIARSLTCFFQSLQTVTRHRGMGALPFNHIVFQDADLAPPTYEEWPDMIAQTPRAVIQSMRLALVSNGAMRAGVRDDQALPEGFRVVKAFEWMVGTGNDGDAPDSRVDDTLDGDEDVDMGGVPAEDDSNEVAAATGVPLVSAPSTATIQSTAQSVLPPGGSRPAEPTDMPSRAAPLSGVSPRVLDLCADDSASAPEINQADVTVTVDNEPTAIYRPDLLFPTKELVSLAPTIEYEAAPVPVILRSFVVPGMAEDVGDDETTYGRVMGKTVLPPSDKQRTFSAKMLSMFRVKQLSIIHNAFHQSAEGRRGNAPPVLREETVGACQTINDPVKDDAFVEFIGKILFRALTQSRVYPDTGEDNEVKHGVPIYTYFDSSGIISTETTFNYMEREIRFLDKAANGQRTLERTTIYDENEEPDRVVVEAIREIARRDHCIRFEFFHAGISSDGIPNFVGVRAIYGFGMNSFSSFRKFMKSADSPFTPIAADSYDANNRHMNACDRNHPSYGWLYVSMREFMGHMTDDKIIPSKGSLFTTLLPFSPASDKGNAWTEAYMKSRRKPRRETLSDDALGVTAMKEGASSNRMVACAIDLHICARFLNRIYYHGAGYYAIKDNIPIACMALAFFTDTGSIFFNSPFKYIGGPGFGTGPGARDNYDRDKMPMQKGATQVTEWMLDALQNYNDGKF</sequence>
<organism evidence="2 3">
    <name type="scientific">Symbiodinium necroappetens</name>
    <dbReference type="NCBI Taxonomy" id="1628268"/>
    <lineage>
        <taxon>Eukaryota</taxon>
        <taxon>Sar</taxon>
        <taxon>Alveolata</taxon>
        <taxon>Dinophyceae</taxon>
        <taxon>Suessiales</taxon>
        <taxon>Symbiodiniaceae</taxon>
        <taxon>Symbiodinium</taxon>
    </lineage>
</organism>
<keyword evidence="3" id="KW-1185">Reference proteome</keyword>
<gene>
    <name evidence="2" type="ORF">SNEC2469_LOCUS26785</name>
</gene>
<protein>
    <submittedName>
        <fullName evidence="2">Uncharacterized protein</fullName>
    </submittedName>
</protein>
<dbReference type="Proteomes" id="UP000601435">
    <property type="component" value="Unassembled WGS sequence"/>
</dbReference>
<reference evidence="2" key="1">
    <citation type="submission" date="2021-02" db="EMBL/GenBank/DDBJ databases">
        <authorList>
            <person name="Dougan E. K."/>
            <person name="Rhodes N."/>
            <person name="Thang M."/>
            <person name="Chan C."/>
        </authorList>
    </citation>
    <scope>NUCLEOTIDE SEQUENCE</scope>
</reference>
<evidence type="ECO:0000256" key="1">
    <source>
        <dbReference type="SAM" id="MobiDB-lite"/>
    </source>
</evidence>